<dbReference type="InterPro" id="IPR018490">
    <property type="entry name" value="cNMP-bd_dom_sf"/>
</dbReference>
<dbReference type="InterPro" id="IPR050397">
    <property type="entry name" value="Env_Response_Regulators"/>
</dbReference>
<sequence>MITIKDYETNLELKNLLGICYEHPKYNEKCKVFSTKKGDVLETQGSDGNKVYFILEGYFGVFIKGTIDASKKTSKPAIIRFLQKEDTFGLPHLFSNNWESKASLQSLGNGKVMAVDSVFLNGILERIDPKRNFILGQMDLTIKESRDFAELSFYKKEERIRKALLKCADVLGTFSPNGILLPKEITQEVLARYTSTSREYVACTIQLLTKKNMVRNKPKPLLILDKNKL</sequence>
<dbReference type="InterPro" id="IPR012318">
    <property type="entry name" value="HTH_CRP"/>
</dbReference>
<dbReference type="RefSeq" id="WP_185338656.1">
    <property type="nucleotide sequence ID" value="NZ_JAARPY010000008.1"/>
</dbReference>
<dbReference type="Proteomes" id="UP000571128">
    <property type="component" value="Unassembled WGS sequence"/>
</dbReference>
<keyword evidence="3" id="KW-0010">Activator</keyword>
<dbReference type="Pfam" id="PF00027">
    <property type="entry name" value="cNMP_binding"/>
    <property type="match status" value="1"/>
</dbReference>
<dbReference type="PROSITE" id="PS51063">
    <property type="entry name" value="HTH_CRP_2"/>
    <property type="match status" value="1"/>
</dbReference>
<proteinExistence type="predicted"/>
<dbReference type="SUPFAM" id="SSF51206">
    <property type="entry name" value="cAMP-binding domain-like"/>
    <property type="match status" value="1"/>
</dbReference>
<dbReference type="GO" id="GO:0003700">
    <property type="term" value="F:DNA-binding transcription factor activity"/>
    <property type="evidence" value="ECO:0007669"/>
    <property type="project" value="TreeGrafter"/>
</dbReference>
<evidence type="ECO:0000256" key="2">
    <source>
        <dbReference type="ARBA" id="ARBA00023125"/>
    </source>
</evidence>
<dbReference type="GO" id="GO:0003677">
    <property type="term" value="F:DNA binding"/>
    <property type="evidence" value="ECO:0007669"/>
    <property type="project" value="UniProtKB-KW"/>
</dbReference>
<evidence type="ECO:0000313" key="7">
    <source>
        <dbReference type="EMBL" id="MBC1399078.1"/>
    </source>
</evidence>
<evidence type="ECO:0000259" key="6">
    <source>
        <dbReference type="PROSITE" id="PS51063"/>
    </source>
</evidence>
<dbReference type="PROSITE" id="PS50042">
    <property type="entry name" value="CNMP_BINDING_3"/>
    <property type="match status" value="1"/>
</dbReference>
<evidence type="ECO:0000256" key="3">
    <source>
        <dbReference type="ARBA" id="ARBA00023159"/>
    </source>
</evidence>
<organism evidence="7 8">
    <name type="scientific">Listeria fleischmannii</name>
    <dbReference type="NCBI Taxonomy" id="1069827"/>
    <lineage>
        <taxon>Bacteria</taxon>
        <taxon>Bacillati</taxon>
        <taxon>Bacillota</taxon>
        <taxon>Bacilli</taxon>
        <taxon>Bacillales</taxon>
        <taxon>Listeriaceae</taxon>
        <taxon>Listeria</taxon>
    </lineage>
</organism>
<feature type="domain" description="Cyclic nucleotide-binding" evidence="5">
    <location>
        <begin position="33"/>
        <end position="124"/>
    </location>
</feature>
<reference evidence="7 8" key="1">
    <citation type="submission" date="2020-03" db="EMBL/GenBank/DDBJ databases">
        <title>Soil Listeria distribution.</title>
        <authorList>
            <person name="Liao J."/>
            <person name="Wiedmann M."/>
        </authorList>
    </citation>
    <scope>NUCLEOTIDE SEQUENCE [LARGE SCALE GENOMIC DNA]</scope>
    <source>
        <strain evidence="7 8">FSL L7-1645</strain>
    </source>
</reference>
<accession>A0A841YG46</accession>
<dbReference type="PANTHER" id="PTHR24567:SF74">
    <property type="entry name" value="HTH-TYPE TRANSCRIPTIONAL REGULATOR ARCR"/>
    <property type="match status" value="1"/>
</dbReference>
<evidence type="ECO:0000313" key="8">
    <source>
        <dbReference type="Proteomes" id="UP000571128"/>
    </source>
</evidence>
<dbReference type="InterPro" id="IPR000595">
    <property type="entry name" value="cNMP-bd_dom"/>
</dbReference>
<dbReference type="AlphaFoldDB" id="A0A841YG46"/>
<dbReference type="SUPFAM" id="SSF46785">
    <property type="entry name" value="Winged helix' DNA-binding domain"/>
    <property type="match status" value="1"/>
</dbReference>
<dbReference type="CDD" id="cd00038">
    <property type="entry name" value="CAP_ED"/>
    <property type="match status" value="1"/>
</dbReference>
<gene>
    <name evidence="7" type="ORF">HB844_09380</name>
</gene>
<keyword evidence="4" id="KW-0804">Transcription</keyword>
<dbReference type="GO" id="GO:0005829">
    <property type="term" value="C:cytosol"/>
    <property type="evidence" value="ECO:0007669"/>
    <property type="project" value="TreeGrafter"/>
</dbReference>
<dbReference type="InterPro" id="IPR036390">
    <property type="entry name" value="WH_DNA-bd_sf"/>
</dbReference>
<dbReference type="EMBL" id="JAARPY010000008">
    <property type="protein sequence ID" value="MBC1399078.1"/>
    <property type="molecule type" value="Genomic_DNA"/>
</dbReference>
<dbReference type="Gene3D" id="2.60.120.10">
    <property type="entry name" value="Jelly Rolls"/>
    <property type="match status" value="1"/>
</dbReference>
<dbReference type="PANTHER" id="PTHR24567">
    <property type="entry name" value="CRP FAMILY TRANSCRIPTIONAL REGULATORY PROTEIN"/>
    <property type="match status" value="1"/>
</dbReference>
<name>A0A841YG46_9LIST</name>
<evidence type="ECO:0000259" key="5">
    <source>
        <dbReference type="PROSITE" id="PS50042"/>
    </source>
</evidence>
<evidence type="ECO:0000256" key="1">
    <source>
        <dbReference type="ARBA" id="ARBA00023015"/>
    </source>
</evidence>
<protein>
    <submittedName>
        <fullName evidence="7">Crp/Fnr family transcriptional regulator</fullName>
    </submittedName>
</protein>
<feature type="domain" description="HTH crp-type" evidence="6">
    <location>
        <begin position="154"/>
        <end position="227"/>
    </location>
</feature>
<evidence type="ECO:0000256" key="4">
    <source>
        <dbReference type="ARBA" id="ARBA00023163"/>
    </source>
</evidence>
<keyword evidence="2" id="KW-0238">DNA-binding</keyword>
<keyword evidence="1" id="KW-0805">Transcription regulation</keyword>
<dbReference type="InterPro" id="IPR014710">
    <property type="entry name" value="RmlC-like_jellyroll"/>
</dbReference>
<comment type="caution">
    <text evidence="7">The sequence shown here is derived from an EMBL/GenBank/DDBJ whole genome shotgun (WGS) entry which is preliminary data.</text>
</comment>